<evidence type="ECO:0000313" key="1">
    <source>
        <dbReference type="EMBL" id="KAG9328804.1"/>
    </source>
</evidence>
<dbReference type="OrthoDB" id="1729737at2759"/>
<name>A0A8T2MKR0_9TELE</name>
<feature type="non-terminal residue" evidence="1">
    <location>
        <position position="56"/>
    </location>
</feature>
<gene>
    <name evidence="1" type="ORF">JZ751_010626</name>
</gene>
<dbReference type="EMBL" id="JAFBMS010001811">
    <property type="protein sequence ID" value="KAG9328804.1"/>
    <property type="molecule type" value="Genomic_DNA"/>
</dbReference>
<dbReference type="AlphaFoldDB" id="A0A8T2MKR0"/>
<dbReference type="Proteomes" id="UP000824540">
    <property type="component" value="Unassembled WGS sequence"/>
</dbReference>
<reference evidence="1" key="1">
    <citation type="thesis" date="2021" institute="BYU ScholarsArchive" country="Provo, UT, USA">
        <title>Applications of and Algorithms for Genome Assembly and Genomic Analyses with an Emphasis on Marine Teleosts.</title>
        <authorList>
            <person name="Pickett B.D."/>
        </authorList>
    </citation>
    <scope>NUCLEOTIDE SEQUENCE</scope>
    <source>
        <strain evidence="1">HI-2016</strain>
    </source>
</reference>
<evidence type="ECO:0000313" key="2">
    <source>
        <dbReference type="Proteomes" id="UP000824540"/>
    </source>
</evidence>
<keyword evidence="2" id="KW-1185">Reference proteome</keyword>
<protein>
    <submittedName>
        <fullName evidence="1">Uncharacterized protein</fullName>
    </submittedName>
</protein>
<comment type="caution">
    <text evidence="1">The sequence shown here is derived from an EMBL/GenBank/DDBJ whole genome shotgun (WGS) entry which is preliminary data.</text>
</comment>
<sequence length="56" mass="6212">MTIHRLGARTLIRTLETELRLADEGGQDKDKVESLKKRVTELSIQSGVSSVLTAFI</sequence>
<accession>A0A8T2MKR0</accession>
<proteinExistence type="predicted"/>
<organism evidence="1 2">
    <name type="scientific">Albula glossodonta</name>
    <name type="common">roundjaw bonefish</name>
    <dbReference type="NCBI Taxonomy" id="121402"/>
    <lineage>
        <taxon>Eukaryota</taxon>
        <taxon>Metazoa</taxon>
        <taxon>Chordata</taxon>
        <taxon>Craniata</taxon>
        <taxon>Vertebrata</taxon>
        <taxon>Euteleostomi</taxon>
        <taxon>Actinopterygii</taxon>
        <taxon>Neopterygii</taxon>
        <taxon>Teleostei</taxon>
        <taxon>Albuliformes</taxon>
        <taxon>Albulidae</taxon>
        <taxon>Albula</taxon>
    </lineage>
</organism>